<gene>
    <name evidence="3" type="ORF">METZ01_LOCUS362175</name>
</gene>
<dbReference type="PANTHER" id="PTHR43377">
    <property type="entry name" value="BILIVERDIN REDUCTASE A"/>
    <property type="match status" value="1"/>
</dbReference>
<feature type="non-terminal residue" evidence="3">
    <location>
        <position position="1"/>
    </location>
</feature>
<dbReference type="InterPro" id="IPR000683">
    <property type="entry name" value="Gfo/Idh/MocA-like_OxRdtase_N"/>
</dbReference>
<proteinExistence type="predicted"/>
<dbReference type="InterPro" id="IPR051450">
    <property type="entry name" value="Gfo/Idh/MocA_Oxidoreductases"/>
</dbReference>
<dbReference type="PANTHER" id="PTHR43377:SF1">
    <property type="entry name" value="BILIVERDIN REDUCTASE A"/>
    <property type="match status" value="1"/>
</dbReference>
<feature type="non-terminal residue" evidence="3">
    <location>
        <position position="230"/>
    </location>
</feature>
<name>A0A382SK91_9ZZZZ</name>
<evidence type="ECO:0000259" key="2">
    <source>
        <dbReference type="Pfam" id="PF22725"/>
    </source>
</evidence>
<feature type="domain" description="Gfo/Idh/MocA-like oxidoreductase N-terminal" evidence="1">
    <location>
        <begin position="1"/>
        <end position="120"/>
    </location>
</feature>
<dbReference type="Gene3D" id="3.40.50.720">
    <property type="entry name" value="NAD(P)-binding Rossmann-like Domain"/>
    <property type="match status" value="1"/>
</dbReference>
<dbReference type="SUPFAM" id="SSF51735">
    <property type="entry name" value="NAD(P)-binding Rossmann-fold domains"/>
    <property type="match status" value="1"/>
</dbReference>
<evidence type="ECO:0008006" key="4">
    <source>
        <dbReference type="Google" id="ProtNLM"/>
    </source>
</evidence>
<protein>
    <recommendedName>
        <fullName evidence="4">Gfo/Idh/MocA-like oxidoreductase N-terminal domain-containing protein</fullName>
    </recommendedName>
</protein>
<evidence type="ECO:0000259" key="1">
    <source>
        <dbReference type="Pfam" id="PF01408"/>
    </source>
</evidence>
<dbReference type="InterPro" id="IPR036291">
    <property type="entry name" value="NAD(P)-bd_dom_sf"/>
</dbReference>
<dbReference type="Pfam" id="PF22725">
    <property type="entry name" value="GFO_IDH_MocA_C3"/>
    <property type="match status" value="1"/>
</dbReference>
<dbReference type="Gene3D" id="3.30.360.10">
    <property type="entry name" value="Dihydrodipicolinate Reductase, domain 2"/>
    <property type="match status" value="1"/>
</dbReference>
<dbReference type="EMBL" id="UINC01129132">
    <property type="protein sequence ID" value="SVD09321.1"/>
    <property type="molecule type" value="Genomic_DNA"/>
</dbReference>
<feature type="domain" description="GFO/IDH/MocA-like oxidoreductase" evidence="2">
    <location>
        <begin position="131"/>
        <end position="224"/>
    </location>
</feature>
<accession>A0A382SK91</accession>
<sequence length="230" mass="26338">VRFLIIGSGNIALRHISNLKELCPQSEIAVLTSKTRFSDAKKEKLNLVKNIFFTQEDALSFNPQAVFICNPASLHIQSAKFFAEKGVNLFIEKPLSDNLDEVDRLIKIIQQKQITSMVGYPLRFNKSMKYFKDALMEERIGKIIFVRSRSSSYLPDWRPDTDYRDSVSAQKKLGGGVLLEVSHEVDYLHWIFGESRIYSSYIGKLSDLEVDTEDYAFLLMGFAEKESNSF</sequence>
<reference evidence="3" key="1">
    <citation type="submission" date="2018-05" db="EMBL/GenBank/DDBJ databases">
        <authorList>
            <person name="Lanie J.A."/>
            <person name="Ng W.-L."/>
            <person name="Kazmierczak K.M."/>
            <person name="Andrzejewski T.M."/>
            <person name="Davidsen T.M."/>
            <person name="Wayne K.J."/>
            <person name="Tettelin H."/>
            <person name="Glass J.I."/>
            <person name="Rusch D."/>
            <person name="Podicherti R."/>
            <person name="Tsui H.-C.T."/>
            <person name="Winkler M.E."/>
        </authorList>
    </citation>
    <scope>NUCLEOTIDE SEQUENCE</scope>
</reference>
<dbReference type="Pfam" id="PF01408">
    <property type="entry name" value="GFO_IDH_MocA"/>
    <property type="match status" value="1"/>
</dbReference>
<dbReference type="GO" id="GO:0000166">
    <property type="term" value="F:nucleotide binding"/>
    <property type="evidence" value="ECO:0007669"/>
    <property type="project" value="InterPro"/>
</dbReference>
<organism evidence="3">
    <name type="scientific">marine metagenome</name>
    <dbReference type="NCBI Taxonomy" id="408172"/>
    <lineage>
        <taxon>unclassified sequences</taxon>
        <taxon>metagenomes</taxon>
        <taxon>ecological metagenomes</taxon>
    </lineage>
</organism>
<dbReference type="AlphaFoldDB" id="A0A382SK91"/>
<evidence type="ECO:0000313" key="3">
    <source>
        <dbReference type="EMBL" id="SVD09321.1"/>
    </source>
</evidence>
<dbReference type="InterPro" id="IPR055170">
    <property type="entry name" value="GFO_IDH_MocA-like_dom"/>
</dbReference>